<dbReference type="Proteomes" id="UP000037540">
    <property type="component" value="Unassembled WGS sequence"/>
</dbReference>
<dbReference type="EMBL" id="LGVR01000083">
    <property type="protein sequence ID" value="KOA83510.1"/>
    <property type="molecule type" value="Genomic_DNA"/>
</dbReference>
<dbReference type="AlphaFoldDB" id="A0A9Q1UWE9"/>
<protein>
    <submittedName>
        <fullName evidence="1">Uncharacterized protein</fullName>
    </submittedName>
</protein>
<comment type="caution">
    <text evidence="1">The sequence shown here is derived from an EMBL/GenBank/DDBJ whole genome shotgun (WGS) entry which is preliminary data.</text>
</comment>
<accession>A0A9Q1UWE9</accession>
<reference evidence="1 2" key="1">
    <citation type="submission" date="2015-07" db="EMBL/GenBank/DDBJ databases">
        <title>Draft genome sequences of 17 French Clostridium botulinum group III.</title>
        <authorList>
            <person name="Woudstra C."/>
            <person name="Le Marechal C."/>
            <person name="Souillard R."/>
            <person name="Bayon-Auboyer M.-H."/>
            <person name="Dessouter D."/>
            <person name="Fach P."/>
        </authorList>
    </citation>
    <scope>NUCLEOTIDE SEQUENCE [LARGE SCALE GENOMIC DNA]</scope>
    <source>
        <strain evidence="1 2">12LNRI-CD</strain>
    </source>
</reference>
<name>A0A9Q1UWE9_CLOBO</name>
<gene>
    <name evidence="1" type="ORF">ADU74_12220</name>
</gene>
<dbReference type="RefSeq" id="WP_013721005.1">
    <property type="nucleotide sequence ID" value="NZ_LGVP01000026.1"/>
</dbReference>
<sequence>MFTNVNVCYKQMPYMNNYVNSEGSQIKVLNNSSFPILFKLHYSVGGEDVDFTSPNIDPNSVGSTQIPPKSSLITLTIYDNSNPSDATLLYTIPLFFARNACYSVTGTTSSSTCSEVPCSSLGSSGNTCNNCCCCCCCCCPYK</sequence>
<organism evidence="1 2">
    <name type="scientific">Clostridium botulinum</name>
    <dbReference type="NCBI Taxonomy" id="1491"/>
    <lineage>
        <taxon>Bacteria</taxon>
        <taxon>Bacillati</taxon>
        <taxon>Bacillota</taxon>
        <taxon>Clostridia</taxon>
        <taxon>Eubacteriales</taxon>
        <taxon>Clostridiaceae</taxon>
        <taxon>Clostridium</taxon>
    </lineage>
</organism>
<evidence type="ECO:0000313" key="2">
    <source>
        <dbReference type="Proteomes" id="UP000037540"/>
    </source>
</evidence>
<evidence type="ECO:0000313" key="1">
    <source>
        <dbReference type="EMBL" id="KOA83510.1"/>
    </source>
</evidence>
<proteinExistence type="predicted"/>